<dbReference type="Gene3D" id="3.40.50.1110">
    <property type="entry name" value="SGNH hydrolase"/>
    <property type="match status" value="1"/>
</dbReference>
<gene>
    <name evidence="3" type="ORF">IU459_06830</name>
</gene>
<keyword evidence="1" id="KW-0732">Signal</keyword>
<dbReference type="InterPro" id="IPR037460">
    <property type="entry name" value="SEST-like"/>
</dbReference>
<dbReference type="GO" id="GO:0016787">
    <property type="term" value="F:hydrolase activity"/>
    <property type="evidence" value="ECO:0007669"/>
    <property type="project" value="UniProtKB-KW"/>
</dbReference>
<dbReference type="InterPro" id="IPR013830">
    <property type="entry name" value="SGNH_hydro"/>
</dbReference>
<accession>A0ABS0CN70</accession>
<dbReference type="Proteomes" id="UP000702209">
    <property type="component" value="Unassembled WGS sequence"/>
</dbReference>
<keyword evidence="3" id="KW-0378">Hydrolase</keyword>
<feature type="chain" id="PRO_5045092435" evidence="1">
    <location>
        <begin position="26"/>
        <end position="281"/>
    </location>
</feature>
<comment type="caution">
    <text evidence="3">The sequence shown here is derived from an EMBL/GenBank/DDBJ whole genome shotgun (WGS) entry which is preliminary data.</text>
</comment>
<evidence type="ECO:0000313" key="4">
    <source>
        <dbReference type="Proteomes" id="UP000702209"/>
    </source>
</evidence>
<dbReference type="InterPro" id="IPR036514">
    <property type="entry name" value="SGNH_hydro_sf"/>
</dbReference>
<dbReference type="CDD" id="cd01823">
    <property type="entry name" value="SEST_like"/>
    <property type="match status" value="1"/>
</dbReference>
<sequence length="281" mass="28842">MTNLPHAIAVTACLLAVGATAPAAAMPTEGGAEYVALGDSGAATTGVRNFDTSAPPRCLRSTANTPKLVARDLGLQLDDRTCNSARIRDLTTAQEPGIAPQFDALGPGTRLVTVHIGANDALMAEHVVSCHASGLFGVGACAGPTWDADIDGIAASYSAALRQISTLAPKAKIVVDGWPRYVRDGGCPELVGLRPSDATHIQAAFDRLNTVVSRAATAHGAIYVGTRAASEGHDACAPAGVRWIDPVIATETLVPYHLTPQGMRGVADVIVPAIRASGLPD</sequence>
<name>A0ABS0CN70_9NOCA</name>
<evidence type="ECO:0000313" key="3">
    <source>
        <dbReference type="EMBL" id="MBF6297258.1"/>
    </source>
</evidence>
<feature type="signal peptide" evidence="1">
    <location>
        <begin position="1"/>
        <end position="25"/>
    </location>
</feature>
<dbReference type="Pfam" id="PF13472">
    <property type="entry name" value="Lipase_GDSL_2"/>
    <property type="match status" value="1"/>
</dbReference>
<evidence type="ECO:0000256" key="1">
    <source>
        <dbReference type="SAM" id="SignalP"/>
    </source>
</evidence>
<dbReference type="EMBL" id="JADLQX010000004">
    <property type="protein sequence ID" value="MBF6297258.1"/>
    <property type="molecule type" value="Genomic_DNA"/>
</dbReference>
<dbReference type="RefSeq" id="WP_195128625.1">
    <property type="nucleotide sequence ID" value="NZ_JADLQX010000004.1"/>
</dbReference>
<dbReference type="SUPFAM" id="SSF52266">
    <property type="entry name" value="SGNH hydrolase"/>
    <property type="match status" value="1"/>
</dbReference>
<evidence type="ECO:0000259" key="2">
    <source>
        <dbReference type="Pfam" id="PF13472"/>
    </source>
</evidence>
<feature type="domain" description="SGNH hydrolase-type esterase" evidence="2">
    <location>
        <begin position="36"/>
        <end position="264"/>
    </location>
</feature>
<dbReference type="PANTHER" id="PTHR37981">
    <property type="entry name" value="LIPASE 2"/>
    <property type="match status" value="1"/>
</dbReference>
<dbReference type="PANTHER" id="PTHR37981:SF1">
    <property type="entry name" value="SGNH HYDROLASE-TYPE ESTERASE DOMAIN-CONTAINING PROTEIN"/>
    <property type="match status" value="1"/>
</dbReference>
<proteinExistence type="predicted"/>
<protein>
    <submittedName>
        <fullName evidence="3">SGNH/GDSL hydrolase family protein</fullName>
    </submittedName>
</protein>
<organism evidence="3 4">
    <name type="scientific">Nocardia amamiensis</name>
    <dbReference type="NCBI Taxonomy" id="404578"/>
    <lineage>
        <taxon>Bacteria</taxon>
        <taxon>Bacillati</taxon>
        <taxon>Actinomycetota</taxon>
        <taxon>Actinomycetes</taxon>
        <taxon>Mycobacteriales</taxon>
        <taxon>Nocardiaceae</taxon>
        <taxon>Nocardia</taxon>
    </lineage>
</organism>
<keyword evidence="4" id="KW-1185">Reference proteome</keyword>
<reference evidence="3 4" key="1">
    <citation type="submission" date="2020-10" db="EMBL/GenBank/DDBJ databases">
        <title>Identification of Nocardia species via Next-generation sequencing and recognition of intraspecies genetic diversity.</title>
        <authorList>
            <person name="Li P."/>
            <person name="Li P."/>
            <person name="Lu B."/>
        </authorList>
    </citation>
    <scope>NUCLEOTIDE SEQUENCE [LARGE SCALE GENOMIC DNA]</scope>
    <source>
        <strain evidence="3 4">BJ06-0157</strain>
    </source>
</reference>